<accession>A0ABW2HNX9</accession>
<dbReference type="PROSITE" id="PS51257">
    <property type="entry name" value="PROKAR_LIPOPROTEIN"/>
    <property type="match status" value="1"/>
</dbReference>
<dbReference type="Proteomes" id="UP001596548">
    <property type="component" value="Unassembled WGS sequence"/>
</dbReference>
<evidence type="ECO:0000313" key="2">
    <source>
        <dbReference type="EMBL" id="MFC7273763.1"/>
    </source>
</evidence>
<protein>
    <recommendedName>
        <fullName evidence="4">Lipoprotein</fullName>
    </recommendedName>
</protein>
<proteinExistence type="predicted"/>
<dbReference type="RefSeq" id="WP_378965353.1">
    <property type="nucleotide sequence ID" value="NZ_JBHTBJ010000003.1"/>
</dbReference>
<dbReference type="EMBL" id="JBHTBJ010000003">
    <property type="protein sequence ID" value="MFC7273763.1"/>
    <property type="molecule type" value="Genomic_DNA"/>
</dbReference>
<organism evidence="2 3">
    <name type="scientific">Paractinoplanes rhizophilus</name>
    <dbReference type="NCBI Taxonomy" id="1416877"/>
    <lineage>
        <taxon>Bacteria</taxon>
        <taxon>Bacillati</taxon>
        <taxon>Actinomycetota</taxon>
        <taxon>Actinomycetes</taxon>
        <taxon>Micromonosporales</taxon>
        <taxon>Micromonosporaceae</taxon>
        <taxon>Paractinoplanes</taxon>
    </lineage>
</organism>
<evidence type="ECO:0000313" key="3">
    <source>
        <dbReference type="Proteomes" id="UP001596548"/>
    </source>
</evidence>
<comment type="caution">
    <text evidence="2">The sequence shown here is derived from an EMBL/GenBank/DDBJ whole genome shotgun (WGS) entry which is preliminary data.</text>
</comment>
<evidence type="ECO:0008006" key="4">
    <source>
        <dbReference type="Google" id="ProtNLM"/>
    </source>
</evidence>
<reference evidence="3" key="1">
    <citation type="journal article" date="2019" name="Int. J. Syst. Evol. Microbiol.">
        <title>The Global Catalogue of Microorganisms (GCM) 10K type strain sequencing project: providing services to taxonomists for standard genome sequencing and annotation.</title>
        <authorList>
            <consortium name="The Broad Institute Genomics Platform"/>
            <consortium name="The Broad Institute Genome Sequencing Center for Infectious Disease"/>
            <person name="Wu L."/>
            <person name="Ma J."/>
        </authorList>
    </citation>
    <scope>NUCLEOTIDE SEQUENCE [LARGE SCALE GENOMIC DNA]</scope>
    <source>
        <strain evidence="3">XZYJT-10</strain>
    </source>
</reference>
<evidence type="ECO:0000256" key="1">
    <source>
        <dbReference type="SAM" id="SignalP"/>
    </source>
</evidence>
<keyword evidence="3" id="KW-1185">Reference proteome</keyword>
<keyword evidence="1" id="KW-0732">Signal</keyword>
<name>A0ABW2HNX9_9ACTN</name>
<gene>
    <name evidence="2" type="ORF">ACFQS1_07220</name>
</gene>
<feature type="chain" id="PRO_5045850511" description="Lipoprotein" evidence="1">
    <location>
        <begin position="32"/>
        <end position="242"/>
    </location>
</feature>
<feature type="signal peptide" evidence="1">
    <location>
        <begin position="1"/>
        <end position="31"/>
    </location>
</feature>
<sequence length="242" mass="25464">MQRARRLASVAVVASLAVAGLSACRSEPSVAAYIGDTKITEDRVDAVFDEARAAAVPAREGEAPAPAVTRGDVVNALVSADVLGKVVKARNLTPPADLNFEQAASDLRLPATAEYVRLYATAKTYVSLLRQDAPATGEPTEADMHQVFDVLVANGEADASQFEQFKAQLPAQNKQLVTSAAAVRNEINEVTGPMKIRVNPRYQPASISVLEFQTQNGAVRPLVTAPLGADDTVPVSAVSGGR</sequence>